<accession>J3PAH3</accession>
<sequence length="684" mass="77034">MSLSASVAVHPSEGIYSYRGQFPQRPVFSSLARSSASSMTTSSSSCSSSHIRNRSVGFSVHSDHGLALPNPKTSPSQARAFVKPAPSSHSMVSKVSAKIDDGNPGSRHGRSNGEERYHDDNDVAAQRLWYKLVDHRRTIRRLRKDIITQRKSLRSMRKELAEADNTFMNSLRKGVYSSWASSGLGEDVVIAQFKTIQDLRTRNGTIEATLYQLEDDLEMEEQASEQTEDAFFRHIYQDSALGSESDGGGGSASANPTPFDRNEDRPLSRTSLLGIPPDRPVDLHPTYTKLLSAVADKNEAIEIHEDIMDQRDAILQDIETRRKIDRRRNFEIVPVTEEELDELKSDLANIAEIDRFLQKHSIEIDDDDLEFLKSYPDSEKEARESVESTTVEVERLWSLCIKHGVMHKHPSLSQDYIIRKSLGKPTDHLHMDIDLEPSGPQQPGKRSLAHPIFNILLSDPAHVLDCKSARTALEDAMDRLRERASPEAAQEVQRCKKEVAIESLITEHEDKTQMINNWILHQLRTTPLEVRRLLNTFSLTTGLRVKDFAWWQNDVLHSWDHDELARLPPSALDGPLTSVDSLDLNLKRQGDTNRGESRVNSAVNPNPSARSQEEDTQWVKSSPAPQSSLCVPLFCIFCFAMYFLAMSFYPESAVLAFSIPCYPFSSLNRLNYPYPILGLDTPAI</sequence>
<feature type="region of interest" description="Disordered" evidence="1">
    <location>
        <begin position="62"/>
        <end position="118"/>
    </location>
</feature>
<feature type="region of interest" description="Disordered" evidence="1">
    <location>
        <begin position="587"/>
        <end position="618"/>
    </location>
</feature>
<dbReference type="HOGENOM" id="CLU_392349_0_0_1"/>
<dbReference type="EMBL" id="GL385400">
    <property type="protein sequence ID" value="EJT71239.1"/>
    <property type="molecule type" value="Genomic_DNA"/>
</dbReference>
<feature type="compositionally biased region" description="Polar residues" evidence="1">
    <location>
        <begin position="598"/>
        <end position="610"/>
    </location>
</feature>
<gene>
    <name evidence="3" type="primary">20350957</name>
    <name evidence="2" type="ORF">GGTG_10499</name>
</gene>
<keyword evidence="4" id="KW-1185">Reference proteome</keyword>
<reference evidence="3" key="5">
    <citation type="submission" date="2018-04" db="UniProtKB">
        <authorList>
            <consortium name="EnsemblFungi"/>
        </authorList>
    </citation>
    <scope>IDENTIFICATION</scope>
    <source>
        <strain evidence="3">R3-111a-1</strain>
    </source>
</reference>
<proteinExistence type="predicted"/>
<protein>
    <submittedName>
        <fullName evidence="2 3">Uncharacterized protein</fullName>
    </submittedName>
</protein>
<organism evidence="2">
    <name type="scientific">Gaeumannomyces tritici (strain R3-111a-1)</name>
    <name type="common">Wheat and barley take-all root rot fungus</name>
    <name type="synonym">Gaeumannomyces graminis var. tritici</name>
    <dbReference type="NCBI Taxonomy" id="644352"/>
    <lineage>
        <taxon>Eukaryota</taxon>
        <taxon>Fungi</taxon>
        <taxon>Dikarya</taxon>
        <taxon>Ascomycota</taxon>
        <taxon>Pezizomycotina</taxon>
        <taxon>Sordariomycetes</taxon>
        <taxon>Sordariomycetidae</taxon>
        <taxon>Magnaporthales</taxon>
        <taxon>Magnaporthaceae</taxon>
        <taxon>Gaeumannomyces</taxon>
    </lineage>
</organism>
<dbReference type="eggNOG" id="ENOG502QQEE">
    <property type="taxonomic scope" value="Eukaryota"/>
</dbReference>
<name>J3PAH3_GAET3</name>
<dbReference type="OrthoDB" id="3553547at2759"/>
<evidence type="ECO:0000313" key="4">
    <source>
        <dbReference type="Proteomes" id="UP000006039"/>
    </source>
</evidence>
<dbReference type="Proteomes" id="UP000006039">
    <property type="component" value="Unassembled WGS sequence"/>
</dbReference>
<dbReference type="AlphaFoldDB" id="J3PAH3"/>
<reference evidence="3" key="4">
    <citation type="journal article" date="2015" name="G3 (Bethesda)">
        <title>Genome sequences of three phytopathogenic species of the Magnaporthaceae family of fungi.</title>
        <authorList>
            <person name="Okagaki L.H."/>
            <person name="Nunes C.C."/>
            <person name="Sailsbery J."/>
            <person name="Clay B."/>
            <person name="Brown D."/>
            <person name="John T."/>
            <person name="Oh Y."/>
            <person name="Young N."/>
            <person name="Fitzgerald M."/>
            <person name="Haas B.J."/>
            <person name="Zeng Q."/>
            <person name="Young S."/>
            <person name="Adiconis X."/>
            <person name="Fan L."/>
            <person name="Levin J.Z."/>
            <person name="Mitchell T.K."/>
            <person name="Okubara P.A."/>
            <person name="Farman M.L."/>
            <person name="Kohn L.M."/>
            <person name="Birren B."/>
            <person name="Ma L.-J."/>
            <person name="Dean R.A."/>
        </authorList>
    </citation>
    <scope>NUCLEOTIDE SEQUENCE</scope>
    <source>
        <strain evidence="3">R3-111a-1</strain>
    </source>
</reference>
<reference evidence="2" key="3">
    <citation type="submission" date="2010-09" db="EMBL/GenBank/DDBJ databases">
        <title>Annotation of Gaeumannomyces graminis var. tritici R3-111a-1.</title>
        <authorList>
            <consortium name="The Broad Institute Genome Sequencing Platform"/>
            <person name="Ma L.-J."/>
            <person name="Dead R."/>
            <person name="Young S.K."/>
            <person name="Zeng Q."/>
            <person name="Gargeya S."/>
            <person name="Fitzgerald M."/>
            <person name="Haas B."/>
            <person name="Abouelleil A."/>
            <person name="Alvarado L."/>
            <person name="Arachchi H.M."/>
            <person name="Berlin A."/>
            <person name="Brown A."/>
            <person name="Chapman S.B."/>
            <person name="Chen Z."/>
            <person name="Dunbar C."/>
            <person name="Freedman E."/>
            <person name="Gearin G."/>
            <person name="Gellesch M."/>
            <person name="Goldberg J."/>
            <person name="Griggs A."/>
            <person name="Gujja S."/>
            <person name="Heiman D."/>
            <person name="Howarth C."/>
            <person name="Larson L."/>
            <person name="Lui A."/>
            <person name="MacDonald P.J.P."/>
            <person name="Mehta T."/>
            <person name="Montmayeur A."/>
            <person name="Murphy C."/>
            <person name="Neiman D."/>
            <person name="Pearson M."/>
            <person name="Priest M."/>
            <person name="Roberts A."/>
            <person name="Saif S."/>
            <person name="Shea T."/>
            <person name="Shenoy N."/>
            <person name="Sisk P."/>
            <person name="Stolte C."/>
            <person name="Sykes S."/>
            <person name="Yandava C."/>
            <person name="Wortman J."/>
            <person name="Nusbaum C."/>
            <person name="Birren B."/>
        </authorList>
    </citation>
    <scope>NUCLEOTIDE SEQUENCE</scope>
    <source>
        <strain evidence="2">R3-111a-1</strain>
    </source>
</reference>
<dbReference type="STRING" id="644352.J3PAH3"/>
<reference evidence="2" key="2">
    <citation type="submission" date="2010-07" db="EMBL/GenBank/DDBJ databases">
        <authorList>
            <consortium name="The Broad Institute Genome Sequencing Platform"/>
            <consortium name="Broad Institute Genome Sequencing Center for Infectious Disease"/>
            <person name="Ma L.-J."/>
            <person name="Dead R."/>
            <person name="Young S."/>
            <person name="Zeng Q."/>
            <person name="Koehrsen M."/>
            <person name="Alvarado L."/>
            <person name="Berlin A."/>
            <person name="Chapman S.B."/>
            <person name="Chen Z."/>
            <person name="Freedman E."/>
            <person name="Gellesch M."/>
            <person name="Goldberg J."/>
            <person name="Griggs A."/>
            <person name="Gujja S."/>
            <person name="Heilman E.R."/>
            <person name="Heiman D."/>
            <person name="Hepburn T."/>
            <person name="Howarth C."/>
            <person name="Jen D."/>
            <person name="Larson L."/>
            <person name="Mehta T."/>
            <person name="Neiman D."/>
            <person name="Pearson M."/>
            <person name="Roberts A."/>
            <person name="Saif S."/>
            <person name="Shea T."/>
            <person name="Shenoy N."/>
            <person name="Sisk P."/>
            <person name="Stolte C."/>
            <person name="Sykes S."/>
            <person name="Walk T."/>
            <person name="White J."/>
            <person name="Yandava C."/>
            <person name="Haas B."/>
            <person name="Nusbaum C."/>
            <person name="Birren B."/>
        </authorList>
    </citation>
    <scope>NUCLEOTIDE SEQUENCE</scope>
    <source>
        <strain evidence="2">R3-111a-1</strain>
    </source>
</reference>
<feature type="region of interest" description="Disordered" evidence="1">
    <location>
        <begin position="241"/>
        <end position="279"/>
    </location>
</feature>
<dbReference type="GeneID" id="20350957"/>
<dbReference type="EnsemblFungi" id="EJT71239">
    <property type="protein sequence ID" value="EJT71239"/>
    <property type="gene ID" value="GGTG_10499"/>
</dbReference>
<dbReference type="RefSeq" id="XP_009226636.1">
    <property type="nucleotide sequence ID" value="XM_009228372.1"/>
</dbReference>
<evidence type="ECO:0000313" key="3">
    <source>
        <dbReference type="EnsemblFungi" id="EJT71239"/>
    </source>
</evidence>
<evidence type="ECO:0000256" key="1">
    <source>
        <dbReference type="SAM" id="MobiDB-lite"/>
    </source>
</evidence>
<dbReference type="VEuPathDB" id="FungiDB:GGTG_10499"/>
<feature type="compositionally biased region" description="Basic and acidic residues" evidence="1">
    <location>
        <begin position="587"/>
        <end position="597"/>
    </location>
</feature>
<evidence type="ECO:0000313" key="2">
    <source>
        <dbReference type="EMBL" id="EJT71239.1"/>
    </source>
</evidence>
<reference evidence="4" key="1">
    <citation type="submission" date="2010-07" db="EMBL/GenBank/DDBJ databases">
        <title>The genome sequence of Gaeumannomyces graminis var. tritici strain R3-111a-1.</title>
        <authorList>
            <consortium name="The Broad Institute Genome Sequencing Platform"/>
            <person name="Ma L.-J."/>
            <person name="Dead R."/>
            <person name="Young S."/>
            <person name="Zeng Q."/>
            <person name="Koehrsen M."/>
            <person name="Alvarado L."/>
            <person name="Berlin A."/>
            <person name="Chapman S.B."/>
            <person name="Chen Z."/>
            <person name="Freedman E."/>
            <person name="Gellesch M."/>
            <person name="Goldberg J."/>
            <person name="Griggs A."/>
            <person name="Gujja S."/>
            <person name="Heilman E.R."/>
            <person name="Heiman D."/>
            <person name="Hepburn T."/>
            <person name="Howarth C."/>
            <person name="Jen D."/>
            <person name="Larson L."/>
            <person name="Mehta T."/>
            <person name="Neiman D."/>
            <person name="Pearson M."/>
            <person name="Roberts A."/>
            <person name="Saif S."/>
            <person name="Shea T."/>
            <person name="Shenoy N."/>
            <person name="Sisk P."/>
            <person name="Stolte C."/>
            <person name="Sykes S."/>
            <person name="Walk T."/>
            <person name="White J."/>
            <person name="Yandava C."/>
            <person name="Haas B."/>
            <person name="Nusbaum C."/>
            <person name="Birren B."/>
        </authorList>
    </citation>
    <scope>NUCLEOTIDE SEQUENCE [LARGE SCALE GENOMIC DNA]</scope>
    <source>
        <strain evidence="4">R3-111a-1</strain>
    </source>
</reference>